<evidence type="ECO:0000259" key="1">
    <source>
        <dbReference type="PROSITE" id="PS51186"/>
    </source>
</evidence>
<dbReference type="Pfam" id="PF00583">
    <property type="entry name" value="Acetyltransf_1"/>
    <property type="match status" value="1"/>
</dbReference>
<dbReference type="PANTHER" id="PTHR47542">
    <property type="entry name" value="ACYL-COA N-ACYLTRANSFERASES (NAT) SUPERFAMILY PROTEIN"/>
    <property type="match status" value="1"/>
</dbReference>
<sequence length="229" mass="25708">MEKQGFGVSAFLLSDREKGSTQSSISLKKGEVKQAIKLVSYYHILLEMLTQPPNSPVKLIHDSADTLKSEATENGVVVVDLQENAANWAEVVKEVAKLETNIFPGYESLFTYTEEQLRHKKSELLYVEVDGEIVGYVMYSSPPSLSVTILELAVKESCRRRGYGEALLKAAISKCRARNVKRVLLQVDPLRISAMELYKKLGFQVDTFIKGFYSTGQDAYAMYLEFDSD</sequence>
<protein>
    <recommendedName>
        <fullName evidence="1">N-acetyltransferase domain-containing protein</fullName>
    </recommendedName>
</protein>
<dbReference type="PANTHER" id="PTHR47542:SF2">
    <property type="entry name" value="ACYL-COA N-ACYLTRANSFERASES (NAT) SUPERFAMILY PROTEIN"/>
    <property type="match status" value="1"/>
</dbReference>
<gene>
    <name evidence="2" type="ORF">HS088_TW06G00131</name>
</gene>
<dbReference type="SUPFAM" id="SSF55729">
    <property type="entry name" value="Acyl-CoA N-acyltransferases (Nat)"/>
    <property type="match status" value="1"/>
</dbReference>
<dbReference type="PROSITE" id="PS51186">
    <property type="entry name" value="GNAT"/>
    <property type="match status" value="1"/>
</dbReference>
<accession>A0A7J7DIT3</accession>
<evidence type="ECO:0000313" key="3">
    <source>
        <dbReference type="Proteomes" id="UP000593562"/>
    </source>
</evidence>
<dbReference type="OrthoDB" id="41532at2759"/>
<evidence type="ECO:0000313" key="2">
    <source>
        <dbReference type="EMBL" id="KAF5745966.1"/>
    </source>
</evidence>
<comment type="caution">
    <text evidence="2">The sequence shown here is derived from an EMBL/GenBank/DDBJ whole genome shotgun (WGS) entry which is preliminary data.</text>
</comment>
<dbReference type="InParanoid" id="A0A7J7DIT3"/>
<dbReference type="GO" id="GO:0016747">
    <property type="term" value="F:acyltransferase activity, transferring groups other than amino-acyl groups"/>
    <property type="evidence" value="ECO:0007669"/>
    <property type="project" value="InterPro"/>
</dbReference>
<dbReference type="Proteomes" id="UP000593562">
    <property type="component" value="Unassembled WGS sequence"/>
</dbReference>
<name>A0A7J7DIT3_TRIWF</name>
<keyword evidence="3" id="KW-1185">Reference proteome</keyword>
<feature type="domain" description="N-acetyltransferase" evidence="1">
    <location>
        <begin position="76"/>
        <end position="227"/>
    </location>
</feature>
<dbReference type="Gene3D" id="3.40.630.30">
    <property type="match status" value="1"/>
</dbReference>
<dbReference type="InterPro" id="IPR000182">
    <property type="entry name" value="GNAT_dom"/>
</dbReference>
<dbReference type="AlphaFoldDB" id="A0A7J7DIT3"/>
<proteinExistence type="predicted"/>
<reference evidence="2 3" key="1">
    <citation type="journal article" date="2020" name="Nat. Commun.">
        <title>Genome of Tripterygium wilfordii and identification of cytochrome P450 involved in triptolide biosynthesis.</title>
        <authorList>
            <person name="Tu L."/>
            <person name="Su P."/>
            <person name="Zhang Z."/>
            <person name="Gao L."/>
            <person name="Wang J."/>
            <person name="Hu T."/>
            <person name="Zhou J."/>
            <person name="Zhang Y."/>
            <person name="Zhao Y."/>
            <person name="Liu Y."/>
            <person name="Song Y."/>
            <person name="Tong Y."/>
            <person name="Lu Y."/>
            <person name="Yang J."/>
            <person name="Xu C."/>
            <person name="Jia M."/>
            <person name="Peters R.J."/>
            <person name="Huang L."/>
            <person name="Gao W."/>
        </authorList>
    </citation>
    <scope>NUCLEOTIDE SEQUENCE [LARGE SCALE GENOMIC DNA]</scope>
    <source>
        <strain evidence="3">cv. XIE 37</strain>
        <tissue evidence="2">Leaf</tissue>
    </source>
</reference>
<dbReference type="EMBL" id="JAAARO010000006">
    <property type="protein sequence ID" value="KAF5745966.1"/>
    <property type="molecule type" value="Genomic_DNA"/>
</dbReference>
<dbReference type="CDD" id="cd04301">
    <property type="entry name" value="NAT_SF"/>
    <property type="match status" value="1"/>
</dbReference>
<organism evidence="2 3">
    <name type="scientific">Tripterygium wilfordii</name>
    <name type="common">Thunder God vine</name>
    <dbReference type="NCBI Taxonomy" id="458696"/>
    <lineage>
        <taxon>Eukaryota</taxon>
        <taxon>Viridiplantae</taxon>
        <taxon>Streptophyta</taxon>
        <taxon>Embryophyta</taxon>
        <taxon>Tracheophyta</taxon>
        <taxon>Spermatophyta</taxon>
        <taxon>Magnoliopsida</taxon>
        <taxon>eudicotyledons</taxon>
        <taxon>Gunneridae</taxon>
        <taxon>Pentapetalae</taxon>
        <taxon>rosids</taxon>
        <taxon>fabids</taxon>
        <taxon>Celastrales</taxon>
        <taxon>Celastraceae</taxon>
        <taxon>Tripterygium</taxon>
    </lineage>
</organism>
<dbReference type="InterPro" id="IPR016181">
    <property type="entry name" value="Acyl_CoA_acyltransferase"/>
</dbReference>